<dbReference type="OrthoDB" id="26525at2759"/>
<dbReference type="EMBL" id="CAJNOJ010000028">
    <property type="protein sequence ID" value="CAF0878620.1"/>
    <property type="molecule type" value="Genomic_DNA"/>
</dbReference>
<dbReference type="GO" id="GO:0016460">
    <property type="term" value="C:myosin II complex"/>
    <property type="evidence" value="ECO:0007669"/>
    <property type="project" value="TreeGrafter"/>
</dbReference>
<accession>A0A813XZ64</accession>
<reference evidence="2" key="1">
    <citation type="submission" date="2021-02" db="EMBL/GenBank/DDBJ databases">
        <authorList>
            <person name="Nowell W R."/>
        </authorList>
    </citation>
    <scope>NUCLEOTIDE SEQUENCE</scope>
</reference>
<dbReference type="InterPro" id="IPR011992">
    <property type="entry name" value="EF-hand-dom_pair"/>
</dbReference>
<protein>
    <submittedName>
        <fullName evidence="2">Uncharacterized protein</fullName>
    </submittedName>
</protein>
<dbReference type="Gene3D" id="1.10.238.10">
    <property type="entry name" value="EF-hand"/>
    <property type="match status" value="2"/>
</dbReference>
<dbReference type="InterPro" id="IPR050230">
    <property type="entry name" value="CALM/Myosin/TropC-like"/>
</dbReference>
<evidence type="ECO:0000256" key="1">
    <source>
        <dbReference type="ARBA" id="ARBA00022737"/>
    </source>
</evidence>
<sequence>MARQNRSDYDDEESGDEMYELNEIFSKFKDDPREDCIRVKHLTEVIQALGRNPSMKDAEERIDELEAIELCLVLGKYELTLDDILQILREPWTVVNNDRDDLRHALERFKHEHDDYIDVERFSQAMSTLGEPLAKREVDDLIRLGLTNDQKKIDIEYLLVQLLGDNA</sequence>
<evidence type="ECO:0000313" key="3">
    <source>
        <dbReference type="Proteomes" id="UP000663852"/>
    </source>
</evidence>
<organism evidence="2 3">
    <name type="scientific">Adineta ricciae</name>
    <name type="common">Rotifer</name>
    <dbReference type="NCBI Taxonomy" id="249248"/>
    <lineage>
        <taxon>Eukaryota</taxon>
        <taxon>Metazoa</taxon>
        <taxon>Spiralia</taxon>
        <taxon>Gnathifera</taxon>
        <taxon>Rotifera</taxon>
        <taxon>Eurotatoria</taxon>
        <taxon>Bdelloidea</taxon>
        <taxon>Adinetida</taxon>
        <taxon>Adinetidae</taxon>
        <taxon>Adineta</taxon>
    </lineage>
</organism>
<proteinExistence type="predicted"/>
<dbReference type="Proteomes" id="UP000663852">
    <property type="component" value="Unassembled WGS sequence"/>
</dbReference>
<dbReference type="PANTHER" id="PTHR23048">
    <property type="entry name" value="MYOSIN LIGHT CHAIN 1, 3"/>
    <property type="match status" value="1"/>
</dbReference>
<dbReference type="SUPFAM" id="SSF47473">
    <property type="entry name" value="EF-hand"/>
    <property type="match status" value="1"/>
</dbReference>
<name>A0A813XZ64_ADIRI</name>
<dbReference type="AlphaFoldDB" id="A0A813XZ64"/>
<comment type="caution">
    <text evidence="2">The sequence shown here is derived from an EMBL/GenBank/DDBJ whole genome shotgun (WGS) entry which is preliminary data.</text>
</comment>
<evidence type="ECO:0000313" key="2">
    <source>
        <dbReference type="EMBL" id="CAF0878620.1"/>
    </source>
</evidence>
<gene>
    <name evidence="2" type="ORF">EDS130_LOCUS8669</name>
</gene>
<keyword evidence="1" id="KW-0677">Repeat</keyword>
<dbReference type="PANTHER" id="PTHR23048:SF0">
    <property type="entry name" value="CALMODULIN LIKE 3"/>
    <property type="match status" value="1"/>
</dbReference>